<dbReference type="PROSITE" id="PS51186">
    <property type="entry name" value="GNAT"/>
    <property type="match status" value="1"/>
</dbReference>
<evidence type="ECO:0000259" key="1">
    <source>
        <dbReference type="PROSITE" id="PS51186"/>
    </source>
</evidence>
<keyword evidence="3" id="KW-1185">Reference proteome</keyword>
<proteinExistence type="predicted"/>
<dbReference type="EMBL" id="JAENHP010000001">
    <property type="protein sequence ID" value="MBM2614460.1"/>
    <property type="molecule type" value="Genomic_DNA"/>
</dbReference>
<dbReference type="InterPro" id="IPR016181">
    <property type="entry name" value="Acyl_CoA_acyltransferase"/>
</dbReference>
<evidence type="ECO:0000313" key="3">
    <source>
        <dbReference type="Proteomes" id="UP000632138"/>
    </source>
</evidence>
<dbReference type="InterPro" id="IPR000182">
    <property type="entry name" value="GNAT_dom"/>
</dbReference>
<dbReference type="Gene3D" id="3.40.630.30">
    <property type="match status" value="1"/>
</dbReference>
<dbReference type="RefSeq" id="WP_203374350.1">
    <property type="nucleotide sequence ID" value="NZ_JAENHP010000001.1"/>
</dbReference>
<dbReference type="Pfam" id="PF00583">
    <property type="entry name" value="Acetyltransf_1"/>
    <property type="match status" value="1"/>
</dbReference>
<accession>A0ABS2A3P2</accession>
<sequence length="252" mass="26315">MDHRIQQSVVANLSSRPAPLGVGPFVIGFDPGTDSPHINYATPRPGATITPGDVTDLVAAFRDAGRKPRLEYVTSCAPGLEDLLTTAGFRVEERHDYLVCSPGTLATAPAPDGFRLSEPVTDQQRMAMVGAQNEAFGGEPTATDADAARVRRQQEAGGVAVMAVDGDGTCAGGGQAVPPNDGISEVAGIAVRPPFRRRGLAGAITAAVTGRLFATGAEVAWLEASGEDSWRVYERVGYRPAGKRLYIALDAG</sequence>
<dbReference type="CDD" id="cd04301">
    <property type="entry name" value="NAT_SF"/>
    <property type="match status" value="1"/>
</dbReference>
<evidence type="ECO:0000313" key="2">
    <source>
        <dbReference type="EMBL" id="MBM2614460.1"/>
    </source>
</evidence>
<dbReference type="SUPFAM" id="SSF55729">
    <property type="entry name" value="Acyl-CoA N-acyltransferases (Nat)"/>
    <property type="match status" value="1"/>
</dbReference>
<feature type="domain" description="N-acetyltransferase" evidence="1">
    <location>
        <begin position="115"/>
        <end position="252"/>
    </location>
</feature>
<comment type="caution">
    <text evidence="2">The sequence shown here is derived from an EMBL/GenBank/DDBJ whole genome shotgun (WGS) entry which is preliminary data.</text>
</comment>
<gene>
    <name evidence="2" type="ORF">JIG36_02660</name>
</gene>
<organism evidence="2 3">
    <name type="scientific">Paractinoplanes ovalisporus</name>
    <dbReference type="NCBI Taxonomy" id="2810368"/>
    <lineage>
        <taxon>Bacteria</taxon>
        <taxon>Bacillati</taxon>
        <taxon>Actinomycetota</taxon>
        <taxon>Actinomycetes</taxon>
        <taxon>Micromonosporales</taxon>
        <taxon>Micromonosporaceae</taxon>
        <taxon>Paractinoplanes</taxon>
    </lineage>
</organism>
<dbReference type="Proteomes" id="UP000632138">
    <property type="component" value="Unassembled WGS sequence"/>
</dbReference>
<name>A0ABS2A3P2_9ACTN</name>
<protein>
    <submittedName>
        <fullName evidence="2">GNAT family N-acetyltransferase</fullName>
    </submittedName>
</protein>
<reference evidence="2 3" key="1">
    <citation type="submission" date="2021-01" db="EMBL/GenBank/DDBJ databases">
        <title>Actinoplanes sp. nov. LDG1-06 isolated from lichen.</title>
        <authorList>
            <person name="Saeng-In P."/>
            <person name="Phongsopitanun W."/>
            <person name="Kanchanasin P."/>
            <person name="Yuki M."/>
            <person name="Kudo T."/>
            <person name="Ohkuma M."/>
            <person name="Tanasupawat S."/>
        </authorList>
    </citation>
    <scope>NUCLEOTIDE SEQUENCE [LARGE SCALE GENOMIC DNA]</scope>
    <source>
        <strain evidence="2 3">LDG1-06</strain>
    </source>
</reference>